<gene>
    <name evidence="1" type="ORF">CTI12_AA317910</name>
</gene>
<reference evidence="1 2" key="1">
    <citation type="journal article" date="2018" name="Mol. Plant">
        <title>The genome of Artemisia annua provides insight into the evolution of Asteraceae family and artemisinin biosynthesis.</title>
        <authorList>
            <person name="Shen Q."/>
            <person name="Zhang L."/>
            <person name="Liao Z."/>
            <person name="Wang S."/>
            <person name="Yan T."/>
            <person name="Shi P."/>
            <person name="Liu M."/>
            <person name="Fu X."/>
            <person name="Pan Q."/>
            <person name="Wang Y."/>
            <person name="Lv Z."/>
            <person name="Lu X."/>
            <person name="Zhang F."/>
            <person name="Jiang W."/>
            <person name="Ma Y."/>
            <person name="Chen M."/>
            <person name="Hao X."/>
            <person name="Li L."/>
            <person name="Tang Y."/>
            <person name="Lv G."/>
            <person name="Zhou Y."/>
            <person name="Sun X."/>
            <person name="Brodelius P.E."/>
            <person name="Rose J.K.C."/>
            <person name="Tang K."/>
        </authorList>
    </citation>
    <scope>NUCLEOTIDE SEQUENCE [LARGE SCALE GENOMIC DNA]</scope>
    <source>
        <strain evidence="2">cv. Huhao1</strain>
        <tissue evidence="1">Leaf</tissue>
    </source>
</reference>
<proteinExistence type="predicted"/>
<keyword evidence="2" id="KW-1185">Reference proteome</keyword>
<accession>A0A2U1N1V1</accession>
<dbReference type="EMBL" id="PKPP01003820">
    <property type="protein sequence ID" value="PWA67505.1"/>
    <property type="molecule type" value="Genomic_DNA"/>
</dbReference>
<comment type="caution">
    <text evidence="1">The sequence shown here is derived from an EMBL/GenBank/DDBJ whole genome shotgun (WGS) entry which is preliminary data.</text>
</comment>
<name>A0A2U1N1V1_ARTAN</name>
<sequence>MDPNKQIRCPRCCLMCQSYDMFMDHVEQHKDGSWNGWNLDMSVALVQARPPGTLPPQTMNLYPDPLQLTLAPPSVSAHTCSTKCTSNLKETANQKEKASTSLRLGCRPE</sequence>
<evidence type="ECO:0000313" key="1">
    <source>
        <dbReference type="EMBL" id="PWA67505.1"/>
    </source>
</evidence>
<organism evidence="1 2">
    <name type="scientific">Artemisia annua</name>
    <name type="common">Sweet wormwood</name>
    <dbReference type="NCBI Taxonomy" id="35608"/>
    <lineage>
        <taxon>Eukaryota</taxon>
        <taxon>Viridiplantae</taxon>
        <taxon>Streptophyta</taxon>
        <taxon>Embryophyta</taxon>
        <taxon>Tracheophyta</taxon>
        <taxon>Spermatophyta</taxon>
        <taxon>Magnoliopsida</taxon>
        <taxon>eudicotyledons</taxon>
        <taxon>Gunneridae</taxon>
        <taxon>Pentapetalae</taxon>
        <taxon>asterids</taxon>
        <taxon>campanulids</taxon>
        <taxon>Asterales</taxon>
        <taxon>Asteraceae</taxon>
        <taxon>Asteroideae</taxon>
        <taxon>Anthemideae</taxon>
        <taxon>Artemisiinae</taxon>
        <taxon>Artemisia</taxon>
    </lineage>
</organism>
<protein>
    <submittedName>
        <fullName evidence="1">Uncharacterized protein</fullName>
    </submittedName>
</protein>
<evidence type="ECO:0000313" key="2">
    <source>
        <dbReference type="Proteomes" id="UP000245207"/>
    </source>
</evidence>
<dbReference type="AlphaFoldDB" id="A0A2U1N1V1"/>
<dbReference type="Proteomes" id="UP000245207">
    <property type="component" value="Unassembled WGS sequence"/>
</dbReference>